<dbReference type="Gene3D" id="3.40.50.1980">
    <property type="entry name" value="Nitrogenase molybdenum iron protein domain"/>
    <property type="match status" value="2"/>
</dbReference>
<reference evidence="3" key="1">
    <citation type="submission" date="2017-11" db="EMBL/GenBank/DDBJ databases">
        <authorList>
            <person name="Watanabe M."/>
            <person name="Kojima H."/>
        </authorList>
    </citation>
    <scope>NUCLEOTIDE SEQUENCE [LARGE SCALE GENOMIC DNA]</scope>
    <source>
        <strain evidence="3">Tokyo 01</strain>
    </source>
</reference>
<gene>
    <name evidence="2" type="ORF">DENIS_0037</name>
</gene>
<dbReference type="InterPro" id="IPR002491">
    <property type="entry name" value="ABC_transptr_periplasmic_BD"/>
</dbReference>
<dbReference type="AlphaFoldDB" id="A0A401FQ62"/>
<dbReference type="SUPFAM" id="SSF53807">
    <property type="entry name" value="Helical backbone' metal receptor"/>
    <property type="match status" value="1"/>
</dbReference>
<dbReference type="PROSITE" id="PS50983">
    <property type="entry name" value="FE_B12_PBP"/>
    <property type="match status" value="1"/>
</dbReference>
<dbReference type="EMBL" id="BEXT01000001">
    <property type="protein sequence ID" value="GBC59107.1"/>
    <property type="molecule type" value="Genomic_DNA"/>
</dbReference>
<evidence type="ECO:0000259" key="1">
    <source>
        <dbReference type="PROSITE" id="PS50983"/>
    </source>
</evidence>
<dbReference type="OrthoDB" id="9787772at2"/>
<accession>A0A401FQ62</accession>
<dbReference type="Pfam" id="PF01497">
    <property type="entry name" value="Peripla_BP_2"/>
    <property type="match status" value="1"/>
</dbReference>
<evidence type="ECO:0000313" key="2">
    <source>
        <dbReference type="EMBL" id="GBC59107.1"/>
    </source>
</evidence>
<dbReference type="InterPro" id="IPR050902">
    <property type="entry name" value="ABC_Transporter_SBP"/>
</dbReference>
<reference evidence="3" key="2">
    <citation type="submission" date="2019-01" db="EMBL/GenBank/DDBJ databases">
        <title>Genome sequence of Desulfonema ishimotonii strain Tokyo 01.</title>
        <authorList>
            <person name="Fukui M."/>
        </authorList>
    </citation>
    <scope>NUCLEOTIDE SEQUENCE [LARGE SCALE GENOMIC DNA]</scope>
    <source>
        <strain evidence="3">Tokyo 01</strain>
    </source>
</reference>
<evidence type="ECO:0000313" key="3">
    <source>
        <dbReference type="Proteomes" id="UP000288096"/>
    </source>
</evidence>
<dbReference type="RefSeq" id="WP_124326646.1">
    <property type="nucleotide sequence ID" value="NZ_BEXT01000001.1"/>
</dbReference>
<name>A0A401FQ62_9BACT</name>
<comment type="caution">
    <text evidence="2">The sequence shown here is derived from an EMBL/GenBank/DDBJ whole genome shotgun (WGS) entry which is preliminary data.</text>
</comment>
<proteinExistence type="predicted"/>
<sequence>MRKHIVIMGMTILLWGLPLMGHAATFTDRSGHEIEIRSPFKRIISLYAAHTENLFALGLDEEIIGVTPYEVWPPEALKKPVFNYRKAPEKIIGARPDLVLIRPMIARAYPSFTEKLKQAGITVVSVQPVGIDDMYQYWRTLGILTGKEEEAEKMIFRFKKAIRTIRILSHTIPATRRKRVYFEAIHKKMKTFTPASMQLFTLTMAGGINIANDATSVRKSNIASYGKERILSLSDEIDVYLAQKGKMNRISPDLIRQEPGFQKIKAIKNGQLFIIDEHLVSRPTPRLIRGAVDIGHCLYPDIYTREIWQGIKRIMDNSRLSVAQSAYHKIYQE</sequence>
<dbReference type="PANTHER" id="PTHR30535:SF34">
    <property type="entry name" value="MOLYBDATE-BINDING PROTEIN MOLA"/>
    <property type="match status" value="1"/>
</dbReference>
<dbReference type="PANTHER" id="PTHR30535">
    <property type="entry name" value="VITAMIN B12-BINDING PROTEIN"/>
    <property type="match status" value="1"/>
</dbReference>
<organism evidence="2 3">
    <name type="scientific">Desulfonema ishimotonii</name>
    <dbReference type="NCBI Taxonomy" id="45657"/>
    <lineage>
        <taxon>Bacteria</taxon>
        <taxon>Pseudomonadati</taxon>
        <taxon>Thermodesulfobacteriota</taxon>
        <taxon>Desulfobacteria</taxon>
        <taxon>Desulfobacterales</taxon>
        <taxon>Desulfococcaceae</taxon>
        <taxon>Desulfonema</taxon>
    </lineage>
</organism>
<dbReference type="GO" id="GO:0071281">
    <property type="term" value="P:cellular response to iron ion"/>
    <property type="evidence" value="ECO:0007669"/>
    <property type="project" value="TreeGrafter"/>
</dbReference>
<dbReference type="Proteomes" id="UP000288096">
    <property type="component" value="Unassembled WGS sequence"/>
</dbReference>
<feature type="domain" description="Fe/B12 periplasmic-binding" evidence="1">
    <location>
        <begin position="42"/>
        <end position="302"/>
    </location>
</feature>
<keyword evidence="3" id="KW-1185">Reference proteome</keyword>
<protein>
    <submittedName>
        <fullName evidence="2">Peptide ABC transporter substrate-binding protein</fullName>
    </submittedName>
</protein>